<dbReference type="Pfam" id="PF10403">
    <property type="entry name" value="BHD_1"/>
    <property type="match status" value="1"/>
</dbReference>
<evidence type="ECO:0000256" key="5">
    <source>
        <dbReference type="ARBA" id="ARBA00023204"/>
    </source>
</evidence>
<keyword evidence="3" id="KW-0227">DNA damage</keyword>
<dbReference type="STRING" id="857342.A0A2T3B5Y2"/>
<feature type="domain" description="Rad4 beta-hairpin" evidence="10">
    <location>
        <begin position="632"/>
        <end position="692"/>
    </location>
</feature>
<comment type="similarity">
    <text evidence="2">Belongs to the XPC family.</text>
</comment>
<evidence type="ECO:0000259" key="9">
    <source>
        <dbReference type="SMART" id="SM01030"/>
    </source>
</evidence>
<feature type="coiled-coil region" evidence="7">
    <location>
        <begin position="766"/>
        <end position="793"/>
    </location>
</feature>
<feature type="compositionally biased region" description="Polar residues" evidence="8">
    <location>
        <begin position="29"/>
        <end position="38"/>
    </location>
</feature>
<dbReference type="Pfam" id="PF03835">
    <property type="entry name" value="Rad4"/>
    <property type="match status" value="1"/>
</dbReference>
<dbReference type="InterPro" id="IPR018327">
    <property type="entry name" value="BHD_2"/>
</dbReference>
<evidence type="ECO:0000256" key="6">
    <source>
        <dbReference type="ARBA" id="ARBA00023242"/>
    </source>
</evidence>
<sequence length="849" mass="95721">MPPRRAAPRRQLNGRERSEEHVLDAISIGDTSDSSVVMTGQRRITREKGKGKAVASNRNVIPGVYQEMLAEALPLQSDVPERPLKRRRTDRQNKRASPSHSRGPVDVESNDVDDEDDEDVQFEDVLVSDRRNGSDDESQDGDFEFAPKRLQTAYRDSEDELEESDLEWEGVNFDAGVQNDEPSGDLELTLTAKSIPQQKVASRRKVANKMERGLRLQTHKLHVLCLLSYVDRRNEWCNDSEVQSSLKHLLTKKMLTFLRPKSDLSQFGRAESLKRGLEDVSKMWRAKFNITARGMRRSLWAENEQDLQNSRLPPDADSCFEKSDFRAAAKNLKGSRDLGAQLYCSLLRSAGVETRLVCSLQPLSFNAGGPAMPQSVVSPAKATTPEPSDEGEAIDIQGPNSPFKGAGGRNDGALPFAPRRRLGHPNAADYHMPDISAPVVTPPKPKAKVIRESPYPVFWVEVLDEAHQKWFPVDPLVTETVAKPRAFEPPASDRENNMSYVIAFEEDGSARDVTRRYAKAYNAKTRKNRVESTEGGEKWWRRTMRAYSRGWKSDLDQIEDNELAANEAREPMPRNVADFKDHPYYALERHLRRNEVLVSTHEVGKVAAGRDPRAPGQKKLESIYRRRDVKIARSADAWYRLGRDVKMGEQPVKTVAAKRRAEDENLGDGDDIEERAGTNLYTEDQTELYEAPPIVNGRVPKNSYGNVDIFVPSMIPKGGVHVPYDEAARAARLLGIDYADALTGFEFRGRHGTAVLKGIVVAAEYREAVEAVIEGFRDEKAQAEDEIRTLAALKMWKRFLVGLRIKERVDMYEVDGEREELERVQEDDDDKGMESEEYIDDGAGGFFPE</sequence>
<feature type="region of interest" description="Disordered" evidence="8">
    <location>
        <begin position="376"/>
        <end position="409"/>
    </location>
</feature>
<dbReference type="GO" id="GO:0003697">
    <property type="term" value="F:single-stranded DNA binding"/>
    <property type="evidence" value="ECO:0007669"/>
    <property type="project" value="TreeGrafter"/>
</dbReference>
<dbReference type="InParanoid" id="A0A2T3B5Y2"/>
<dbReference type="SMART" id="SM01031">
    <property type="entry name" value="BHD_2"/>
    <property type="match status" value="1"/>
</dbReference>
<dbReference type="Pfam" id="PF10404">
    <property type="entry name" value="BHD_2"/>
    <property type="match status" value="1"/>
</dbReference>
<protein>
    <recommendedName>
        <fullName evidence="14">Rad4 beta-hairpin domain-containing protein</fullName>
    </recommendedName>
</protein>
<keyword evidence="4" id="KW-0238">DNA-binding</keyword>
<dbReference type="Gene3D" id="2.20.20.110">
    <property type="entry name" value="Rad4, beta-hairpin domain BHD1"/>
    <property type="match status" value="1"/>
</dbReference>
<feature type="region of interest" description="Disordered" evidence="8">
    <location>
        <begin position="72"/>
        <end position="146"/>
    </location>
</feature>
<dbReference type="GO" id="GO:0003684">
    <property type="term" value="F:damaged DNA binding"/>
    <property type="evidence" value="ECO:0007669"/>
    <property type="project" value="InterPro"/>
</dbReference>
<feature type="domain" description="Rad4 beta-hairpin" evidence="9">
    <location>
        <begin position="568"/>
        <end position="630"/>
    </location>
</feature>
<dbReference type="Proteomes" id="UP000241818">
    <property type="component" value="Unassembled WGS sequence"/>
</dbReference>
<dbReference type="NCBIfam" id="TIGR00605">
    <property type="entry name" value="rad4"/>
    <property type="match status" value="1"/>
</dbReference>
<dbReference type="Pfam" id="PF10405">
    <property type="entry name" value="BHD_3"/>
    <property type="match status" value="1"/>
</dbReference>
<dbReference type="SMART" id="SM01030">
    <property type="entry name" value="BHD_1"/>
    <property type="match status" value="1"/>
</dbReference>
<dbReference type="InterPro" id="IPR038765">
    <property type="entry name" value="Papain-like_cys_pep_sf"/>
</dbReference>
<dbReference type="FunFam" id="3.30.70.2460:FF:000001">
    <property type="entry name" value="DNA repair protein Rad4 family"/>
    <property type="match status" value="1"/>
</dbReference>
<feature type="domain" description="Rad4 beta-hairpin" evidence="11">
    <location>
        <begin position="699"/>
        <end position="773"/>
    </location>
</feature>
<dbReference type="Gene3D" id="3.30.70.2460">
    <property type="entry name" value="Rad4, beta-hairpin domain BHD3"/>
    <property type="match status" value="1"/>
</dbReference>
<dbReference type="PANTHER" id="PTHR12135:SF0">
    <property type="entry name" value="DNA REPAIR PROTEIN COMPLEMENTING XP-C CELLS"/>
    <property type="match status" value="1"/>
</dbReference>
<dbReference type="InterPro" id="IPR036985">
    <property type="entry name" value="Transglutaminase-like_sf"/>
</dbReference>
<dbReference type="Gene3D" id="3.30.60.290">
    <property type="entry name" value="Rad4, beta-hairpin domain BHD2"/>
    <property type="match status" value="1"/>
</dbReference>
<proteinExistence type="inferred from homology"/>
<dbReference type="GeneID" id="36577249"/>
<dbReference type="GO" id="GO:0006298">
    <property type="term" value="P:mismatch repair"/>
    <property type="evidence" value="ECO:0007669"/>
    <property type="project" value="TreeGrafter"/>
</dbReference>
<evidence type="ECO:0000313" key="13">
    <source>
        <dbReference type="Proteomes" id="UP000241818"/>
    </source>
</evidence>
<feature type="region of interest" description="Disordered" evidence="8">
    <location>
        <begin position="1"/>
        <end position="54"/>
    </location>
</feature>
<dbReference type="InterPro" id="IPR042488">
    <property type="entry name" value="Rad4_BHD3_sf"/>
</dbReference>
<evidence type="ECO:0000256" key="7">
    <source>
        <dbReference type="SAM" id="Coils"/>
    </source>
</evidence>
<dbReference type="InterPro" id="IPR018026">
    <property type="entry name" value="DNA_repair_Rad4-like"/>
</dbReference>
<evidence type="ECO:0000256" key="8">
    <source>
        <dbReference type="SAM" id="MobiDB-lite"/>
    </source>
</evidence>
<accession>A0A2T3B5Y2</accession>
<evidence type="ECO:0008006" key="14">
    <source>
        <dbReference type="Google" id="ProtNLM"/>
    </source>
</evidence>
<dbReference type="AlphaFoldDB" id="A0A2T3B5Y2"/>
<evidence type="ECO:0000256" key="3">
    <source>
        <dbReference type="ARBA" id="ARBA00022763"/>
    </source>
</evidence>
<dbReference type="InterPro" id="IPR018325">
    <property type="entry name" value="Rad4/PNGase_transGLS-fold"/>
</dbReference>
<dbReference type="InterPro" id="IPR004583">
    <property type="entry name" value="DNA_repair_Rad4"/>
</dbReference>
<dbReference type="SUPFAM" id="SSF54001">
    <property type="entry name" value="Cysteine proteinases"/>
    <property type="match status" value="1"/>
</dbReference>
<keyword evidence="6" id="KW-0539">Nucleus</keyword>
<feature type="compositionally biased region" description="Basic and acidic residues" evidence="8">
    <location>
        <begin position="13"/>
        <end position="23"/>
    </location>
</feature>
<comment type="subcellular location">
    <subcellularLocation>
        <location evidence="1">Nucleus</location>
    </subcellularLocation>
</comment>
<dbReference type="GO" id="GO:0000111">
    <property type="term" value="C:nucleotide-excision repair factor 2 complex"/>
    <property type="evidence" value="ECO:0007669"/>
    <property type="project" value="TreeGrafter"/>
</dbReference>
<organism evidence="12 13">
    <name type="scientific">Amorphotheca resinae ATCC 22711</name>
    <dbReference type="NCBI Taxonomy" id="857342"/>
    <lineage>
        <taxon>Eukaryota</taxon>
        <taxon>Fungi</taxon>
        <taxon>Dikarya</taxon>
        <taxon>Ascomycota</taxon>
        <taxon>Pezizomycotina</taxon>
        <taxon>Leotiomycetes</taxon>
        <taxon>Helotiales</taxon>
        <taxon>Amorphothecaceae</taxon>
        <taxon>Amorphotheca</taxon>
    </lineage>
</organism>
<dbReference type="OrthoDB" id="300780at2759"/>
<name>A0A2T3B5Y2_AMORE</name>
<keyword evidence="13" id="KW-1185">Reference proteome</keyword>
<evidence type="ECO:0000256" key="4">
    <source>
        <dbReference type="ARBA" id="ARBA00023125"/>
    </source>
</evidence>
<keyword evidence="7" id="KW-0175">Coiled coil</keyword>
<dbReference type="GO" id="GO:0006289">
    <property type="term" value="P:nucleotide-excision repair"/>
    <property type="evidence" value="ECO:0007669"/>
    <property type="project" value="InterPro"/>
</dbReference>
<evidence type="ECO:0000256" key="2">
    <source>
        <dbReference type="ARBA" id="ARBA00009525"/>
    </source>
</evidence>
<dbReference type="GO" id="GO:0071942">
    <property type="term" value="C:XPC complex"/>
    <property type="evidence" value="ECO:0007669"/>
    <property type="project" value="TreeGrafter"/>
</dbReference>
<dbReference type="SMART" id="SM01032">
    <property type="entry name" value="BHD_3"/>
    <property type="match status" value="1"/>
</dbReference>
<feature type="compositionally biased region" description="Acidic residues" evidence="8">
    <location>
        <begin position="816"/>
        <end position="840"/>
    </location>
</feature>
<evidence type="ECO:0000313" key="12">
    <source>
        <dbReference type="EMBL" id="PSS22156.1"/>
    </source>
</evidence>
<dbReference type="FunCoup" id="A0A2T3B5Y2">
    <property type="interactions" value="128"/>
</dbReference>
<dbReference type="RefSeq" id="XP_024722311.1">
    <property type="nucleotide sequence ID" value="XM_024869168.1"/>
</dbReference>
<evidence type="ECO:0000259" key="11">
    <source>
        <dbReference type="SMART" id="SM01032"/>
    </source>
</evidence>
<dbReference type="GO" id="GO:0005737">
    <property type="term" value="C:cytoplasm"/>
    <property type="evidence" value="ECO:0007669"/>
    <property type="project" value="TreeGrafter"/>
</dbReference>
<dbReference type="InterPro" id="IPR018326">
    <property type="entry name" value="Rad4_beta-hairpin_dom1"/>
</dbReference>
<gene>
    <name evidence="12" type="ORF">M430DRAFT_65361</name>
</gene>
<dbReference type="EMBL" id="KZ679009">
    <property type="protein sequence ID" value="PSS22156.1"/>
    <property type="molecule type" value="Genomic_DNA"/>
</dbReference>
<feature type="region of interest" description="Disordered" evidence="8">
    <location>
        <begin position="816"/>
        <end position="849"/>
    </location>
</feature>
<dbReference type="Gene3D" id="3.90.260.10">
    <property type="entry name" value="Transglutaminase-like"/>
    <property type="match status" value="1"/>
</dbReference>
<keyword evidence="5" id="KW-0234">DNA repair</keyword>
<evidence type="ECO:0000256" key="1">
    <source>
        <dbReference type="ARBA" id="ARBA00004123"/>
    </source>
</evidence>
<feature type="compositionally biased region" description="Acidic residues" evidence="8">
    <location>
        <begin position="108"/>
        <end position="122"/>
    </location>
</feature>
<dbReference type="InterPro" id="IPR018328">
    <property type="entry name" value="Rad4_beta-hairpin_dom3"/>
</dbReference>
<dbReference type="PANTHER" id="PTHR12135">
    <property type="entry name" value="DNA REPAIR PROTEIN XP-C / RAD4"/>
    <property type="match status" value="1"/>
</dbReference>
<evidence type="ECO:0000259" key="10">
    <source>
        <dbReference type="SMART" id="SM01031"/>
    </source>
</evidence>
<reference evidence="12 13" key="1">
    <citation type="journal article" date="2018" name="New Phytol.">
        <title>Comparative genomics and transcriptomics depict ericoid mycorrhizal fungi as versatile saprotrophs and plant mutualists.</title>
        <authorList>
            <person name="Martino E."/>
            <person name="Morin E."/>
            <person name="Grelet G.A."/>
            <person name="Kuo A."/>
            <person name="Kohler A."/>
            <person name="Daghino S."/>
            <person name="Barry K.W."/>
            <person name="Cichocki N."/>
            <person name="Clum A."/>
            <person name="Dockter R.B."/>
            <person name="Hainaut M."/>
            <person name="Kuo R.C."/>
            <person name="LaButti K."/>
            <person name="Lindahl B.D."/>
            <person name="Lindquist E.A."/>
            <person name="Lipzen A."/>
            <person name="Khouja H.R."/>
            <person name="Magnuson J."/>
            <person name="Murat C."/>
            <person name="Ohm R.A."/>
            <person name="Singer S.W."/>
            <person name="Spatafora J.W."/>
            <person name="Wang M."/>
            <person name="Veneault-Fourrey C."/>
            <person name="Henrissat B."/>
            <person name="Grigoriev I.V."/>
            <person name="Martin F.M."/>
            <person name="Perotto S."/>
        </authorList>
    </citation>
    <scope>NUCLEOTIDE SEQUENCE [LARGE SCALE GENOMIC DNA]</scope>
    <source>
        <strain evidence="12 13">ATCC 22711</strain>
    </source>
</reference>